<accession>A0A9D4ACT7</accession>
<dbReference type="OrthoDB" id="999061at2759"/>
<gene>
    <name evidence="1" type="ORF">J1N35_010793</name>
</gene>
<dbReference type="EMBL" id="JAIQCV010000004">
    <property type="protein sequence ID" value="KAH1107025.1"/>
    <property type="molecule type" value="Genomic_DNA"/>
</dbReference>
<evidence type="ECO:0000313" key="1">
    <source>
        <dbReference type="EMBL" id="KAH1107025.1"/>
    </source>
</evidence>
<proteinExistence type="predicted"/>
<keyword evidence="2" id="KW-1185">Reference proteome</keyword>
<organism evidence="1 2">
    <name type="scientific">Gossypium stocksii</name>
    <dbReference type="NCBI Taxonomy" id="47602"/>
    <lineage>
        <taxon>Eukaryota</taxon>
        <taxon>Viridiplantae</taxon>
        <taxon>Streptophyta</taxon>
        <taxon>Embryophyta</taxon>
        <taxon>Tracheophyta</taxon>
        <taxon>Spermatophyta</taxon>
        <taxon>Magnoliopsida</taxon>
        <taxon>eudicotyledons</taxon>
        <taxon>Gunneridae</taxon>
        <taxon>Pentapetalae</taxon>
        <taxon>rosids</taxon>
        <taxon>malvids</taxon>
        <taxon>Malvales</taxon>
        <taxon>Malvaceae</taxon>
        <taxon>Malvoideae</taxon>
        <taxon>Gossypium</taxon>
    </lineage>
</organism>
<comment type="caution">
    <text evidence="1">The sequence shown here is derived from an EMBL/GenBank/DDBJ whole genome shotgun (WGS) entry which is preliminary data.</text>
</comment>
<protein>
    <submittedName>
        <fullName evidence="1">Uncharacterized protein</fullName>
    </submittedName>
</protein>
<reference evidence="1 2" key="1">
    <citation type="journal article" date="2021" name="Plant Biotechnol. J.">
        <title>Multi-omics assisted identification of the key and species-specific regulatory components of drought-tolerant mechanisms in Gossypium stocksii.</title>
        <authorList>
            <person name="Yu D."/>
            <person name="Ke L."/>
            <person name="Zhang D."/>
            <person name="Wu Y."/>
            <person name="Sun Y."/>
            <person name="Mei J."/>
            <person name="Sun J."/>
            <person name="Sun Y."/>
        </authorList>
    </citation>
    <scope>NUCLEOTIDE SEQUENCE [LARGE SCALE GENOMIC DNA]</scope>
    <source>
        <strain evidence="2">cv. E1</strain>
        <tissue evidence="1">Leaf</tissue>
    </source>
</reference>
<evidence type="ECO:0000313" key="2">
    <source>
        <dbReference type="Proteomes" id="UP000828251"/>
    </source>
</evidence>
<sequence length="102" mass="12185">MVQYIENVIAKHIHNWYVECAQRKKQVYIETHIYQYMKRCISSQKVRIFFPHLVMALCKRAGVQMVSNEQSIKLSKSTIGDTLCTQYTELCTKQIKKWNKRQ</sequence>
<dbReference type="AlphaFoldDB" id="A0A9D4ACT7"/>
<dbReference type="Proteomes" id="UP000828251">
    <property type="component" value="Unassembled WGS sequence"/>
</dbReference>
<name>A0A9D4ACT7_9ROSI</name>